<dbReference type="EMBL" id="JAUYZG010000021">
    <property type="protein sequence ID" value="KAK2874846.1"/>
    <property type="molecule type" value="Genomic_DNA"/>
</dbReference>
<dbReference type="PANTHER" id="PTHR47139">
    <property type="entry name" value="TUMOR NECROSIS FACTOR RECEPTOR SUPERFAMILY MEMBER 9"/>
    <property type="match status" value="1"/>
</dbReference>
<dbReference type="GO" id="GO:0042127">
    <property type="term" value="P:regulation of cell population proliferation"/>
    <property type="evidence" value="ECO:0007669"/>
    <property type="project" value="TreeGrafter"/>
</dbReference>
<gene>
    <name evidence="2" type="ORF">Q8A67_021999</name>
</gene>
<dbReference type="Pfam" id="PF00020">
    <property type="entry name" value="TNFR_c6"/>
    <property type="match status" value="1"/>
</dbReference>
<proteinExistence type="predicted"/>
<feature type="disulfide bond" evidence="1">
    <location>
        <begin position="83"/>
        <end position="101"/>
    </location>
</feature>
<feature type="repeat" description="TNFR-Cys" evidence="1">
    <location>
        <begin position="62"/>
        <end position="101"/>
    </location>
</feature>
<organism evidence="2 3">
    <name type="scientific">Cirrhinus molitorella</name>
    <name type="common">mud carp</name>
    <dbReference type="NCBI Taxonomy" id="172907"/>
    <lineage>
        <taxon>Eukaryota</taxon>
        <taxon>Metazoa</taxon>
        <taxon>Chordata</taxon>
        <taxon>Craniata</taxon>
        <taxon>Vertebrata</taxon>
        <taxon>Euteleostomi</taxon>
        <taxon>Actinopterygii</taxon>
        <taxon>Neopterygii</taxon>
        <taxon>Teleostei</taxon>
        <taxon>Ostariophysi</taxon>
        <taxon>Cypriniformes</taxon>
        <taxon>Cyprinidae</taxon>
        <taxon>Labeoninae</taxon>
        <taxon>Labeonini</taxon>
        <taxon>Cirrhinus</taxon>
    </lineage>
</organism>
<dbReference type="Proteomes" id="UP001187343">
    <property type="component" value="Unassembled WGS sequence"/>
</dbReference>
<comment type="caution">
    <text evidence="2">The sequence shown here is derived from an EMBL/GenBank/DDBJ whole genome shotgun (WGS) entry which is preliminary data.</text>
</comment>
<keyword evidence="1" id="KW-1015">Disulfide bond</keyword>
<evidence type="ECO:0000313" key="3">
    <source>
        <dbReference type="Proteomes" id="UP001187343"/>
    </source>
</evidence>
<keyword evidence="3" id="KW-1185">Reference proteome</keyword>
<accession>A0AA88PIQ1</accession>
<dbReference type="PANTHER" id="PTHR47139:SF4">
    <property type="entry name" value="TUMOR NECROSIS FACTOR RECEPTOR SUPERFAMILY MEMBER 9 ISOFORM X1-RELATED"/>
    <property type="match status" value="1"/>
</dbReference>
<reference evidence="2" key="1">
    <citation type="submission" date="2023-08" db="EMBL/GenBank/DDBJ databases">
        <title>Chromosome-level Genome Assembly of mud carp (Cirrhinus molitorella).</title>
        <authorList>
            <person name="Liu H."/>
        </authorList>
    </citation>
    <scope>NUCLEOTIDE SEQUENCE</scope>
    <source>
        <strain evidence="2">Prfri</strain>
        <tissue evidence="2">Muscle</tissue>
    </source>
</reference>
<dbReference type="InterPro" id="IPR001368">
    <property type="entry name" value="TNFR/NGFR_Cys_rich_reg"/>
</dbReference>
<dbReference type="AlphaFoldDB" id="A0AA88PIQ1"/>
<dbReference type="SUPFAM" id="SSF57586">
    <property type="entry name" value="TNF receptor-like"/>
    <property type="match status" value="2"/>
</dbReference>
<comment type="caution">
    <text evidence="1">Lacks conserved residue(s) required for the propagation of feature annotation.</text>
</comment>
<sequence>MKLLHGLILAAAVLLLAAGHNEKSGCEDYNLDANKNVCCKKCKPGNRLVVPCGPDPESLCTPCEKDNFVTDALSRNCQRCSQCTANMQVKVNCTASSDTVCECKPGHSCIKECGRGHQPTPKGCEPCPKGTFNNKTNQYCTKWSKCTQPDKILAPGDAFKDVTCERKPATNPTELESKTIAIFVICALICIAVPVATFLLLEWRREKATCKPHAEKETLAAGGQTLLDESSFCFPQQEHGGSSQSSTTSLVSQDIGPLVA</sequence>
<evidence type="ECO:0000256" key="1">
    <source>
        <dbReference type="PROSITE-ProRule" id="PRU00206"/>
    </source>
</evidence>
<dbReference type="GO" id="GO:0038023">
    <property type="term" value="F:signaling receptor activity"/>
    <property type="evidence" value="ECO:0007669"/>
    <property type="project" value="TreeGrafter"/>
</dbReference>
<dbReference type="PROSITE" id="PS00652">
    <property type="entry name" value="TNFR_NGFR_1"/>
    <property type="match status" value="1"/>
</dbReference>
<feature type="disulfide bond" evidence="1">
    <location>
        <begin position="80"/>
        <end position="93"/>
    </location>
</feature>
<name>A0AA88PIQ1_9TELE</name>
<dbReference type="Gene3D" id="2.10.50.10">
    <property type="entry name" value="Tumor Necrosis Factor Receptor, subunit A, domain 2"/>
    <property type="match status" value="2"/>
</dbReference>
<protein>
    <submittedName>
        <fullName evidence="2">Uncharacterized protein</fullName>
    </submittedName>
</protein>
<dbReference type="PROSITE" id="PS50050">
    <property type="entry name" value="TNFR_NGFR_2"/>
    <property type="match status" value="1"/>
</dbReference>
<dbReference type="SMART" id="SM00208">
    <property type="entry name" value="TNFR"/>
    <property type="match status" value="3"/>
</dbReference>
<evidence type="ECO:0000313" key="2">
    <source>
        <dbReference type="EMBL" id="KAK2874846.1"/>
    </source>
</evidence>